<dbReference type="Proteomes" id="UP000287605">
    <property type="component" value="Unassembled WGS sequence"/>
</dbReference>
<comment type="caution">
    <text evidence="1">The sequence shown here is derived from an EMBL/GenBank/DDBJ whole genome shotgun (WGS) entry which is preliminary data.</text>
</comment>
<evidence type="ECO:0008006" key="3">
    <source>
        <dbReference type="Google" id="ProtNLM"/>
    </source>
</evidence>
<dbReference type="EMBL" id="NGKA01000016">
    <property type="protein sequence ID" value="RSU10141.1"/>
    <property type="molecule type" value="Genomic_DNA"/>
</dbReference>
<accession>A0A430APT6</accession>
<proteinExistence type="predicted"/>
<evidence type="ECO:0000313" key="2">
    <source>
        <dbReference type="Proteomes" id="UP000287605"/>
    </source>
</evidence>
<organism evidence="1 2">
    <name type="scientific">Vagococcus elongatus</name>
    <dbReference type="NCBI Taxonomy" id="180344"/>
    <lineage>
        <taxon>Bacteria</taxon>
        <taxon>Bacillati</taxon>
        <taxon>Bacillota</taxon>
        <taxon>Bacilli</taxon>
        <taxon>Lactobacillales</taxon>
        <taxon>Enterococcaceae</taxon>
        <taxon>Vagococcus</taxon>
    </lineage>
</organism>
<evidence type="ECO:0000313" key="1">
    <source>
        <dbReference type="EMBL" id="RSU10141.1"/>
    </source>
</evidence>
<gene>
    <name evidence="1" type="ORF">CBF29_10155</name>
</gene>
<keyword evidence="2" id="KW-1185">Reference proteome</keyword>
<sequence length="93" mass="10909">MDKTVKPMNRSKKPKIKDNFLDKDKLLTFLECSKDNDRPYIYVLFRLLAFSGMRKMDCAIHIAAYSLKLVSRLNESKKGLDILHPNNNEYILM</sequence>
<reference evidence="1 2" key="1">
    <citation type="submission" date="2017-05" db="EMBL/GenBank/DDBJ databases">
        <title>Vagococcus spp. assemblies.</title>
        <authorList>
            <person name="Gulvik C.A."/>
        </authorList>
    </citation>
    <scope>NUCLEOTIDE SEQUENCE [LARGE SCALE GENOMIC DNA]</scope>
    <source>
        <strain evidence="1 2">CCUG 51432</strain>
    </source>
</reference>
<name>A0A430APT6_9ENTE</name>
<protein>
    <recommendedName>
        <fullName evidence="3">Tyr recombinase domain-containing protein</fullName>
    </recommendedName>
</protein>
<dbReference type="AlphaFoldDB" id="A0A430APT6"/>